<sequence length="239" mass="26234">MFPDAANRRRTLAVPHTSLTQPPTAVPFDNALFRSEPADVAETASLAVVGNAPATDAEAIDAAQYVVRFNNAAGFGGATGSRVTHLALVNRGGQMREWLADRHFQERPVVRATRAFILPFPMLPEEHNRPETICWTREALALLRPTGRPVHILPEALHERARTLLAPRTEGRPNPSTGFLVTLALVLARGHGASPLQAYGFGFDGWPGHPWSAERAWFAQAQAAGHLHLHPLERDPWPR</sequence>
<dbReference type="Gene3D" id="3.90.1480.20">
    <property type="entry name" value="Glycosyl transferase family 29"/>
    <property type="match status" value="1"/>
</dbReference>
<accession>A0A1I4M3D4</accession>
<dbReference type="STRING" id="414703.SAMN04488125_13415"/>
<dbReference type="AlphaFoldDB" id="A0A1I4M3D4"/>
<dbReference type="EMBL" id="FOSV01000034">
    <property type="protein sequence ID" value="SFL97714.1"/>
    <property type="molecule type" value="Genomic_DNA"/>
</dbReference>
<proteinExistence type="predicted"/>
<keyword evidence="2" id="KW-1185">Reference proteome</keyword>
<evidence type="ECO:0000313" key="1">
    <source>
        <dbReference type="EMBL" id="SFL97714.1"/>
    </source>
</evidence>
<evidence type="ECO:0008006" key="3">
    <source>
        <dbReference type="Google" id="ProtNLM"/>
    </source>
</evidence>
<dbReference type="Proteomes" id="UP000198804">
    <property type="component" value="Unassembled WGS sequence"/>
</dbReference>
<dbReference type="InterPro" id="IPR038578">
    <property type="entry name" value="GT29-like_sf"/>
</dbReference>
<reference evidence="2" key="1">
    <citation type="submission" date="2016-10" db="EMBL/GenBank/DDBJ databases">
        <authorList>
            <person name="Varghese N."/>
            <person name="Submissions S."/>
        </authorList>
    </citation>
    <scope>NUCLEOTIDE SEQUENCE [LARGE SCALE GENOMIC DNA]</scope>
    <source>
        <strain evidence="2">CGMCC 1.6474</strain>
    </source>
</reference>
<organism evidence="1 2">
    <name type="scientific">Methylorubrum salsuginis</name>
    <dbReference type="NCBI Taxonomy" id="414703"/>
    <lineage>
        <taxon>Bacteria</taxon>
        <taxon>Pseudomonadati</taxon>
        <taxon>Pseudomonadota</taxon>
        <taxon>Alphaproteobacteria</taxon>
        <taxon>Hyphomicrobiales</taxon>
        <taxon>Methylobacteriaceae</taxon>
        <taxon>Methylorubrum</taxon>
    </lineage>
</organism>
<gene>
    <name evidence="1" type="ORF">SAMN04488125_13415</name>
</gene>
<protein>
    <recommendedName>
        <fullName evidence="3">Glycosyltransferase family 29 (Sialyltransferase)</fullName>
    </recommendedName>
</protein>
<evidence type="ECO:0000313" key="2">
    <source>
        <dbReference type="Proteomes" id="UP000198804"/>
    </source>
</evidence>
<name>A0A1I4M3D4_9HYPH</name>